<dbReference type="InterPro" id="IPR027038">
    <property type="entry name" value="RanGap"/>
</dbReference>
<reference evidence="5" key="1">
    <citation type="submission" date="2020-07" db="EMBL/GenBank/DDBJ databases">
        <title>Multicomponent nature underlies the extraordinary mechanical properties of spider dragline silk.</title>
        <authorList>
            <person name="Kono N."/>
            <person name="Nakamura H."/>
            <person name="Mori M."/>
            <person name="Yoshida Y."/>
            <person name="Ohtoshi R."/>
            <person name="Malay A.D."/>
            <person name="Moran D.A.P."/>
            <person name="Tomita M."/>
            <person name="Numata K."/>
            <person name="Arakawa K."/>
        </authorList>
    </citation>
    <scope>NUCLEOTIDE SEQUENCE</scope>
</reference>
<comment type="caution">
    <text evidence="5">The sequence shown here is derived from an EMBL/GenBank/DDBJ whole genome shotgun (WGS) entry which is preliminary data.</text>
</comment>
<feature type="compositionally biased region" description="Acidic residues" evidence="4">
    <location>
        <begin position="18"/>
        <end position="27"/>
    </location>
</feature>
<feature type="region of interest" description="Disordered" evidence="4">
    <location>
        <begin position="1"/>
        <end position="37"/>
    </location>
</feature>
<dbReference type="InterPro" id="IPR032675">
    <property type="entry name" value="LRR_dom_sf"/>
</dbReference>
<evidence type="ECO:0000313" key="6">
    <source>
        <dbReference type="Proteomes" id="UP000887116"/>
    </source>
</evidence>
<keyword evidence="1" id="KW-0343">GTPase activation</keyword>
<keyword evidence="2" id="KW-0433">Leucine-rich repeat</keyword>
<dbReference type="OrthoDB" id="6429169at2759"/>
<keyword evidence="3" id="KW-0677">Repeat</keyword>
<organism evidence="5 6">
    <name type="scientific">Trichonephila clavata</name>
    <name type="common">Joro spider</name>
    <name type="synonym">Nephila clavata</name>
    <dbReference type="NCBI Taxonomy" id="2740835"/>
    <lineage>
        <taxon>Eukaryota</taxon>
        <taxon>Metazoa</taxon>
        <taxon>Ecdysozoa</taxon>
        <taxon>Arthropoda</taxon>
        <taxon>Chelicerata</taxon>
        <taxon>Arachnida</taxon>
        <taxon>Araneae</taxon>
        <taxon>Araneomorphae</taxon>
        <taxon>Entelegynae</taxon>
        <taxon>Araneoidea</taxon>
        <taxon>Nephilidae</taxon>
        <taxon>Trichonephila</taxon>
    </lineage>
</organism>
<gene>
    <name evidence="5" type="primary">Lrrc74a</name>
    <name evidence="5" type="ORF">TNCT_284931</name>
</gene>
<proteinExistence type="predicted"/>
<dbReference type="Proteomes" id="UP000887116">
    <property type="component" value="Unassembled WGS sequence"/>
</dbReference>
<dbReference type="GO" id="GO:0031267">
    <property type="term" value="F:small GTPase binding"/>
    <property type="evidence" value="ECO:0007669"/>
    <property type="project" value="TreeGrafter"/>
</dbReference>
<feature type="region of interest" description="Disordered" evidence="4">
    <location>
        <begin position="517"/>
        <end position="539"/>
    </location>
</feature>
<accession>A0A8X6GJG5</accession>
<dbReference type="GO" id="GO:0048471">
    <property type="term" value="C:perinuclear region of cytoplasm"/>
    <property type="evidence" value="ECO:0007669"/>
    <property type="project" value="TreeGrafter"/>
</dbReference>
<dbReference type="AlphaFoldDB" id="A0A8X6GJG5"/>
<dbReference type="GO" id="GO:0006913">
    <property type="term" value="P:nucleocytoplasmic transport"/>
    <property type="evidence" value="ECO:0007669"/>
    <property type="project" value="TreeGrafter"/>
</dbReference>
<dbReference type="EMBL" id="BMAO01032663">
    <property type="protein sequence ID" value="GFQ83773.1"/>
    <property type="molecule type" value="Genomic_DNA"/>
</dbReference>
<dbReference type="SUPFAM" id="SSF52047">
    <property type="entry name" value="RNI-like"/>
    <property type="match status" value="1"/>
</dbReference>
<dbReference type="PANTHER" id="PTHR24113:SF12">
    <property type="entry name" value="RAN GTPASE-ACTIVATING PROTEIN 1"/>
    <property type="match status" value="1"/>
</dbReference>
<dbReference type="SMART" id="SM00368">
    <property type="entry name" value="LRR_RI"/>
    <property type="match status" value="5"/>
</dbReference>
<dbReference type="Gene3D" id="3.80.10.10">
    <property type="entry name" value="Ribonuclease Inhibitor"/>
    <property type="match status" value="2"/>
</dbReference>
<feature type="compositionally biased region" description="Basic and acidic residues" evidence="4">
    <location>
        <begin position="517"/>
        <end position="532"/>
    </location>
</feature>
<name>A0A8X6GJG5_TRICU</name>
<keyword evidence="6" id="KW-1185">Reference proteome</keyword>
<evidence type="ECO:0000313" key="5">
    <source>
        <dbReference type="EMBL" id="GFQ83773.1"/>
    </source>
</evidence>
<evidence type="ECO:0000256" key="3">
    <source>
        <dbReference type="ARBA" id="ARBA00022737"/>
    </source>
</evidence>
<evidence type="ECO:0000256" key="2">
    <source>
        <dbReference type="ARBA" id="ARBA00022614"/>
    </source>
</evidence>
<dbReference type="PANTHER" id="PTHR24113">
    <property type="entry name" value="RAN GTPASE-ACTIVATING PROTEIN 1"/>
    <property type="match status" value="1"/>
</dbReference>
<feature type="compositionally biased region" description="Polar residues" evidence="4">
    <location>
        <begin position="1"/>
        <end position="13"/>
    </location>
</feature>
<protein>
    <submittedName>
        <fullName evidence="5">Leucine-rich repeat-containing protein 74A</fullName>
    </submittedName>
</protein>
<sequence>MTSSSKTETTQDVIASDDLGDESEEEKQDSGNKMKLSWKKVDKLEEDPEITFRKVIDETLERLRKLPNTASEIEIPKPKLGITDIYYKLSKALKIPTNSTFLNNIESEAMDFSYQCIGPIGIIPIAKALMLCQTVKNLNLSYNKLGAQSLPAITALVNQNDNITHLSLKNNEIGRNSSQRLIELISACSSIEFLDLSENDLGDEEFIEIAAALMKIDRTKELILSKNSASSACGLAFGSSINKCSALERLDLSSNFFEEGAGGVFSTFKFSNLKYLNFSDNGINDEAMPDLAKGLRGNKSIQELNLSNNFISNKGITEFAPALKKSSTLEKLRLTNNPFRGISTNVLLRSTNENLKLLDITGVQVNLAFLKTWNKFKKSGRTVQVLFGSIIRHDMLPQDYIPLQDQVIDKSNALNFAQQFADEKGISLKHVFNDINSNFINEKAAEALQTGDEEAAVKETKPRLMTTDDFARALSSSDLSVPKSIAIELANALSVDGIVNMWEICSKIKWRPDDLAAKVKSVKKEPPPDKKSKDKKKKK</sequence>
<evidence type="ECO:0000256" key="4">
    <source>
        <dbReference type="SAM" id="MobiDB-lite"/>
    </source>
</evidence>
<evidence type="ECO:0000256" key="1">
    <source>
        <dbReference type="ARBA" id="ARBA00022468"/>
    </source>
</evidence>
<dbReference type="InterPro" id="IPR001611">
    <property type="entry name" value="Leu-rich_rpt"/>
</dbReference>
<dbReference type="Pfam" id="PF13516">
    <property type="entry name" value="LRR_6"/>
    <property type="match status" value="3"/>
</dbReference>
<dbReference type="GO" id="GO:0005096">
    <property type="term" value="F:GTPase activator activity"/>
    <property type="evidence" value="ECO:0007669"/>
    <property type="project" value="UniProtKB-KW"/>
</dbReference>
<dbReference type="GO" id="GO:0005634">
    <property type="term" value="C:nucleus"/>
    <property type="evidence" value="ECO:0007669"/>
    <property type="project" value="TreeGrafter"/>
</dbReference>
<dbReference type="GO" id="GO:0005829">
    <property type="term" value="C:cytosol"/>
    <property type="evidence" value="ECO:0007669"/>
    <property type="project" value="TreeGrafter"/>
</dbReference>